<dbReference type="OrthoDB" id="3364858at2"/>
<dbReference type="Pfam" id="PF10604">
    <property type="entry name" value="Polyketide_cyc2"/>
    <property type="match status" value="1"/>
</dbReference>
<name>A0A1N6WMY1_9ACTN</name>
<dbReference type="Proteomes" id="UP000186004">
    <property type="component" value="Unassembled WGS sequence"/>
</dbReference>
<organism evidence="1 2">
    <name type="scientific">Micromonospora avicenniae</name>
    <dbReference type="NCBI Taxonomy" id="1198245"/>
    <lineage>
        <taxon>Bacteria</taxon>
        <taxon>Bacillati</taxon>
        <taxon>Actinomycetota</taxon>
        <taxon>Actinomycetes</taxon>
        <taxon>Micromonosporales</taxon>
        <taxon>Micromonosporaceae</taxon>
        <taxon>Micromonospora</taxon>
    </lineage>
</organism>
<dbReference type="AlphaFoldDB" id="A0A1N6WMY1"/>
<dbReference type="InterPro" id="IPR023393">
    <property type="entry name" value="START-like_dom_sf"/>
</dbReference>
<evidence type="ECO:0000313" key="1">
    <source>
        <dbReference type="EMBL" id="SIQ91464.1"/>
    </source>
</evidence>
<dbReference type="InterPro" id="IPR019587">
    <property type="entry name" value="Polyketide_cyclase/dehydratase"/>
</dbReference>
<proteinExistence type="predicted"/>
<dbReference type="SUPFAM" id="SSF55961">
    <property type="entry name" value="Bet v1-like"/>
    <property type="match status" value="1"/>
</dbReference>
<protein>
    <submittedName>
        <fullName evidence="1">Polyketide cyclase / dehydrase and lipid transport</fullName>
    </submittedName>
</protein>
<keyword evidence="2" id="KW-1185">Reference proteome</keyword>
<dbReference type="Gene3D" id="3.30.530.20">
    <property type="match status" value="1"/>
</dbReference>
<accession>A0A1N6WMY1</accession>
<evidence type="ECO:0000313" key="2">
    <source>
        <dbReference type="Proteomes" id="UP000186004"/>
    </source>
</evidence>
<dbReference type="EMBL" id="FTNF01000005">
    <property type="protein sequence ID" value="SIQ91464.1"/>
    <property type="molecule type" value="Genomic_DNA"/>
</dbReference>
<sequence>MLHPRAGHGVSWARRDRHHSPGFTAPYSESSMHGEAVIEASPQRVYSHLVDVSRWPDWVPEVRLARVPNEIRLGAAFEIELYGVQLEAVVSEYEPDTRFGWIGSSADLSIYQAWTLVPVCPGTQVIAKRVERELTTALIRGSQAEEFYYAHQDVLLRLKRLAEGAEPSA</sequence>
<gene>
    <name evidence="1" type="ORF">SAMN05444858_10545</name>
</gene>
<reference evidence="1 2" key="1">
    <citation type="submission" date="2017-01" db="EMBL/GenBank/DDBJ databases">
        <authorList>
            <person name="Mah S.A."/>
            <person name="Swanson W.J."/>
            <person name="Moy G.W."/>
            <person name="Vacquier V.D."/>
        </authorList>
    </citation>
    <scope>NUCLEOTIDE SEQUENCE [LARGE SCALE GENOMIC DNA]</scope>
    <source>
        <strain evidence="1 2">DSM 45758</strain>
    </source>
</reference>